<dbReference type="STRING" id="29542.A6070_00925"/>
<dbReference type="Pfam" id="PF19027">
    <property type="entry name" value="DUF5752"/>
    <property type="match status" value="1"/>
</dbReference>
<dbReference type="InterPro" id="IPR044036">
    <property type="entry name" value="DUF5752"/>
</dbReference>
<dbReference type="OrthoDB" id="264053at2"/>
<gene>
    <name evidence="1" type="ORF">A7E75_06980</name>
</gene>
<dbReference type="Proteomes" id="UP000182264">
    <property type="component" value="Chromosome"/>
</dbReference>
<proteinExistence type="predicted"/>
<reference evidence="1 2" key="1">
    <citation type="journal article" date="2017" name="Genome Announc.">
        <title>Complete Genome Sequences of Two Acetylene-Fermenting Pelobacter acetylenicus Strains.</title>
        <authorList>
            <person name="Sutton J.M."/>
            <person name="Baesman S.M."/>
            <person name="Fierst J.L."/>
            <person name="Poret-Peterson A.T."/>
            <person name="Oremland R.S."/>
            <person name="Dunlap D.S."/>
            <person name="Akob D.M."/>
        </authorList>
    </citation>
    <scope>NUCLEOTIDE SEQUENCE [LARGE SCALE GENOMIC DNA]</scope>
    <source>
        <strain evidence="1 2">DSM 3247</strain>
    </source>
</reference>
<protein>
    <submittedName>
        <fullName evidence="1">Uncharacterized protein</fullName>
    </submittedName>
</protein>
<sequence length="223" mass="25891">MPDTAETAPFEVKDCALITLSTGIRVQNLREFRDALEKVPVGSIDHHFWGRLLRPQFDEPEYNNDFASWAYHGLHDKSLAEQLSMTLPTDFPDLETLRLELIDTVEKHLDESEMIPWARADQLFHFLHSQIVVFDTGLRFGDPRDLTAYLPSLSTGCIYYHFIDARSRTRQRCDDFSAWLAGFGDRYESLRLRLCGFDPYFSSLDEIRARVASLFQAFFEEQP</sequence>
<dbReference type="KEGG" id="pace:A6070_00925"/>
<organism evidence="1 2">
    <name type="scientific">Syntrophotalea acetylenica</name>
    <name type="common">Pelobacter acetylenicus</name>
    <dbReference type="NCBI Taxonomy" id="29542"/>
    <lineage>
        <taxon>Bacteria</taxon>
        <taxon>Pseudomonadati</taxon>
        <taxon>Thermodesulfobacteriota</taxon>
        <taxon>Desulfuromonadia</taxon>
        <taxon>Desulfuromonadales</taxon>
        <taxon>Syntrophotaleaceae</taxon>
        <taxon>Syntrophotalea</taxon>
    </lineage>
</organism>
<dbReference type="RefSeq" id="WP_072286641.1">
    <property type="nucleotide sequence ID" value="NZ_CP015455.1"/>
</dbReference>
<keyword evidence="2" id="KW-1185">Reference proteome</keyword>
<evidence type="ECO:0000313" key="1">
    <source>
        <dbReference type="EMBL" id="APG24795.1"/>
    </source>
</evidence>
<evidence type="ECO:0000313" key="2">
    <source>
        <dbReference type="Proteomes" id="UP000182264"/>
    </source>
</evidence>
<name>A0A1L3GG26_SYNAC</name>
<dbReference type="EMBL" id="CP015518">
    <property type="protein sequence ID" value="APG24795.1"/>
    <property type="molecule type" value="Genomic_DNA"/>
</dbReference>
<dbReference type="AlphaFoldDB" id="A0A1L3GG26"/>
<accession>A0A1L3GG26</accession>